<dbReference type="Proteomes" id="UP000004728">
    <property type="component" value="Unassembled WGS sequence"/>
</dbReference>
<accession>F1Z731</accession>
<dbReference type="PANTHER" id="PTHR43283">
    <property type="entry name" value="BETA-LACTAMASE-RELATED"/>
    <property type="match status" value="1"/>
</dbReference>
<dbReference type="InterPro" id="IPR006311">
    <property type="entry name" value="TAT_signal"/>
</dbReference>
<reference evidence="2 3" key="1">
    <citation type="journal article" date="2012" name="J. Bacteriol.">
        <title>Draft Genome Sequence of Novosphingobium nitrogenifigens Y88T.</title>
        <authorList>
            <person name="Strabala T.J."/>
            <person name="Macdonald L."/>
            <person name="Liu V."/>
            <person name="Smit A.M."/>
        </authorList>
    </citation>
    <scope>NUCLEOTIDE SEQUENCE [LARGE SCALE GENOMIC DNA]</scope>
    <source>
        <strain evidence="2 3">DSM 19370</strain>
    </source>
</reference>
<dbReference type="RefSeq" id="WP_008070192.1">
    <property type="nucleotide sequence ID" value="NZ_AQWK01000003.1"/>
</dbReference>
<name>F1Z731_9SPHN</name>
<evidence type="ECO:0000313" key="3">
    <source>
        <dbReference type="Proteomes" id="UP000004728"/>
    </source>
</evidence>
<protein>
    <submittedName>
        <fullName evidence="2">Twin-arginine translocation pathway signal</fullName>
    </submittedName>
</protein>
<dbReference type="InterPro" id="IPR001466">
    <property type="entry name" value="Beta-lactam-related"/>
</dbReference>
<gene>
    <name evidence="2" type="ORF">Y88_2581</name>
</gene>
<dbReference type="InterPro" id="IPR012338">
    <property type="entry name" value="Beta-lactam/transpept-like"/>
</dbReference>
<dbReference type="PROSITE" id="PS51318">
    <property type="entry name" value="TAT"/>
    <property type="match status" value="1"/>
</dbReference>
<feature type="domain" description="Beta-lactamase-related" evidence="1">
    <location>
        <begin position="57"/>
        <end position="422"/>
    </location>
</feature>
<dbReference type="HOGENOM" id="CLU_020027_11_2_5"/>
<dbReference type="eggNOG" id="COG1680">
    <property type="taxonomic scope" value="Bacteria"/>
</dbReference>
<dbReference type="InParanoid" id="F1Z731"/>
<dbReference type="Pfam" id="PF00144">
    <property type="entry name" value="Beta-lactamase"/>
    <property type="match status" value="1"/>
</dbReference>
<organism evidence="2 3">
    <name type="scientific">Novosphingobium nitrogenifigens DSM 19370</name>
    <dbReference type="NCBI Taxonomy" id="983920"/>
    <lineage>
        <taxon>Bacteria</taxon>
        <taxon>Pseudomonadati</taxon>
        <taxon>Pseudomonadota</taxon>
        <taxon>Alphaproteobacteria</taxon>
        <taxon>Sphingomonadales</taxon>
        <taxon>Sphingomonadaceae</taxon>
        <taxon>Novosphingobium</taxon>
    </lineage>
</organism>
<dbReference type="PANTHER" id="PTHR43283:SF3">
    <property type="entry name" value="BETA-LACTAMASE FAMILY PROTEIN (AFU_ORTHOLOGUE AFUA_5G07500)"/>
    <property type="match status" value="1"/>
</dbReference>
<dbReference type="SUPFAM" id="SSF56601">
    <property type="entry name" value="beta-lactamase/transpeptidase-like"/>
    <property type="match status" value="1"/>
</dbReference>
<evidence type="ECO:0000313" key="2">
    <source>
        <dbReference type="EMBL" id="EGD59537.1"/>
    </source>
</evidence>
<dbReference type="EMBL" id="AEWJ01000026">
    <property type="protein sequence ID" value="EGD59537.1"/>
    <property type="molecule type" value="Genomic_DNA"/>
</dbReference>
<comment type="caution">
    <text evidence="2">The sequence shown here is derived from an EMBL/GenBank/DDBJ whole genome shotgun (WGS) entry which is preliminary data.</text>
</comment>
<evidence type="ECO:0000259" key="1">
    <source>
        <dbReference type="Pfam" id="PF00144"/>
    </source>
</evidence>
<keyword evidence="3" id="KW-1185">Reference proteome</keyword>
<dbReference type="FunCoup" id="F1Z731">
    <property type="interactions" value="118"/>
</dbReference>
<sequence>MSRSDSLSSPCSDLLSQPMLSRRGLLGIALLAGGAGLLPRSLFAATDSAAAGQWPHVARLVTGYVDAGKLAGAVALMGRGTEAPVTIARGVGTLGDPRGIDADSLFRAYSMTKPITGMGVMMLIDEGKMQLDQPLADFLPKFARMQVQVKPDGSMTDLRPARTAITIRHLLTHTSGLGYTITQQGPIKAAYEAAGLVPAQVSRIPVPNFTTPHPLPSLAAFADRLADMPLVYEPGTTWSYSVSLDLLGHVIELVTGQPLDRFLADRIFGPCGMTSSGFRVAPANRERLTTNYAVVADHLVPLDPAPTSVYLDAPAYPFGGAGLVTSPRDYDRFLEMLLGYGTIRGRRVMSEKAVRLGTSDLLPPGIDTGPIGEGNFGFGAGGEVGRGADAGTYGWAGAAGTVGFINYRAGLRAGFYAQFMPPGVLKAPKEFPLAVRADLPAAKVPS</sequence>
<dbReference type="InterPro" id="IPR050789">
    <property type="entry name" value="Diverse_Enzym_Activities"/>
</dbReference>
<dbReference type="Gene3D" id="3.40.710.10">
    <property type="entry name" value="DD-peptidase/beta-lactamase superfamily"/>
    <property type="match status" value="1"/>
</dbReference>
<proteinExistence type="predicted"/>
<dbReference type="STRING" id="983920.Y88_2581"/>
<dbReference type="AlphaFoldDB" id="F1Z731"/>